<protein>
    <submittedName>
        <fullName evidence="1">Uncharacterized protein</fullName>
    </submittedName>
</protein>
<proteinExistence type="predicted"/>
<name>A0ACD3A2Z4_9AGAR</name>
<evidence type="ECO:0000313" key="1">
    <source>
        <dbReference type="EMBL" id="TFK60028.1"/>
    </source>
</evidence>
<evidence type="ECO:0000313" key="2">
    <source>
        <dbReference type="Proteomes" id="UP000308600"/>
    </source>
</evidence>
<sequence>MPPNGDGVIPSPRTQALATETLSNPPPAVQRQLNIKLVDGNRDGVLRRGCVGYGLTPGRGYHPSPSPPCYQCCRVRRWYDRHRSNFHDHDPTVVFSYASDWWRQITNTHVYNHHRYQHEHLLDLELTATASTNTASRTTSAHRSGSVKRNE</sequence>
<gene>
    <name evidence="1" type="ORF">BDN72DRAFT_553638</name>
</gene>
<keyword evidence="2" id="KW-1185">Reference proteome</keyword>
<organism evidence="1 2">
    <name type="scientific">Pluteus cervinus</name>
    <dbReference type="NCBI Taxonomy" id="181527"/>
    <lineage>
        <taxon>Eukaryota</taxon>
        <taxon>Fungi</taxon>
        <taxon>Dikarya</taxon>
        <taxon>Basidiomycota</taxon>
        <taxon>Agaricomycotina</taxon>
        <taxon>Agaricomycetes</taxon>
        <taxon>Agaricomycetidae</taxon>
        <taxon>Agaricales</taxon>
        <taxon>Pluteineae</taxon>
        <taxon>Pluteaceae</taxon>
        <taxon>Pluteus</taxon>
    </lineage>
</organism>
<dbReference type="Proteomes" id="UP000308600">
    <property type="component" value="Unassembled WGS sequence"/>
</dbReference>
<reference evidence="1 2" key="1">
    <citation type="journal article" date="2019" name="Nat. Ecol. Evol.">
        <title>Megaphylogeny resolves global patterns of mushroom evolution.</title>
        <authorList>
            <person name="Varga T."/>
            <person name="Krizsan K."/>
            <person name="Foldi C."/>
            <person name="Dima B."/>
            <person name="Sanchez-Garcia M."/>
            <person name="Sanchez-Ramirez S."/>
            <person name="Szollosi G.J."/>
            <person name="Szarkandi J.G."/>
            <person name="Papp V."/>
            <person name="Albert L."/>
            <person name="Andreopoulos W."/>
            <person name="Angelini C."/>
            <person name="Antonin V."/>
            <person name="Barry K.W."/>
            <person name="Bougher N.L."/>
            <person name="Buchanan P."/>
            <person name="Buyck B."/>
            <person name="Bense V."/>
            <person name="Catcheside P."/>
            <person name="Chovatia M."/>
            <person name="Cooper J."/>
            <person name="Damon W."/>
            <person name="Desjardin D."/>
            <person name="Finy P."/>
            <person name="Geml J."/>
            <person name="Haridas S."/>
            <person name="Hughes K."/>
            <person name="Justo A."/>
            <person name="Karasinski D."/>
            <person name="Kautmanova I."/>
            <person name="Kiss B."/>
            <person name="Kocsube S."/>
            <person name="Kotiranta H."/>
            <person name="LaButti K.M."/>
            <person name="Lechner B.E."/>
            <person name="Liimatainen K."/>
            <person name="Lipzen A."/>
            <person name="Lukacs Z."/>
            <person name="Mihaltcheva S."/>
            <person name="Morgado L.N."/>
            <person name="Niskanen T."/>
            <person name="Noordeloos M.E."/>
            <person name="Ohm R.A."/>
            <person name="Ortiz-Santana B."/>
            <person name="Ovrebo C."/>
            <person name="Racz N."/>
            <person name="Riley R."/>
            <person name="Savchenko A."/>
            <person name="Shiryaev A."/>
            <person name="Soop K."/>
            <person name="Spirin V."/>
            <person name="Szebenyi C."/>
            <person name="Tomsovsky M."/>
            <person name="Tulloss R.E."/>
            <person name="Uehling J."/>
            <person name="Grigoriev I.V."/>
            <person name="Vagvolgyi C."/>
            <person name="Papp T."/>
            <person name="Martin F.M."/>
            <person name="Miettinen O."/>
            <person name="Hibbett D.S."/>
            <person name="Nagy L.G."/>
        </authorList>
    </citation>
    <scope>NUCLEOTIDE SEQUENCE [LARGE SCALE GENOMIC DNA]</scope>
    <source>
        <strain evidence="1 2">NL-1719</strain>
    </source>
</reference>
<dbReference type="EMBL" id="ML208843">
    <property type="protein sequence ID" value="TFK60028.1"/>
    <property type="molecule type" value="Genomic_DNA"/>
</dbReference>
<accession>A0ACD3A2Z4</accession>